<evidence type="ECO:0000256" key="1">
    <source>
        <dbReference type="SAM" id="MobiDB-lite"/>
    </source>
</evidence>
<proteinExistence type="predicted"/>
<evidence type="ECO:0000313" key="3">
    <source>
        <dbReference type="EMBL" id="CAK8993688.1"/>
    </source>
</evidence>
<evidence type="ECO:0000256" key="2">
    <source>
        <dbReference type="SAM" id="SignalP"/>
    </source>
</evidence>
<evidence type="ECO:0000313" key="4">
    <source>
        <dbReference type="EMBL" id="CAK8993742.1"/>
    </source>
</evidence>
<dbReference type="Proteomes" id="UP001642484">
    <property type="component" value="Unassembled WGS sequence"/>
</dbReference>
<accession>A0ABP0HU03</accession>
<feature type="chain" id="PRO_5045029082" evidence="2">
    <location>
        <begin position="21"/>
        <end position="125"/>
    </location>
</feature>
<evidence type="ECO:0000313" key="5">
    <source>
        <dbReference type="Proteomes" id="UP001642484"/>
    </source>
</evidence>
<dbReference type="EMBL" id="CAXAMN010001314">
    <property type="protein sequence ID" value="CAK8993688.1"/>
    <property type="molecule type" value="Genomic_DNA"/>
</dbReference>
<comment type="caution">
    <text evidence="3">The sequence shown here is derived from an EMBL/GenBank/DDBJ whole genome shotgun (WGS) entry which is preliminary data.</text>
</comment>
<name>A0ABP0HU03_9DINO</name>
<sequence>MSFVYTLGLTLMLVVSGVRQDQMGTPNGRDEKPWADPYQTGQHSGFYDRQRRDMEKIIVDCWHPHLESFTKCIKETCEKDFGGSFTAVVSDHWKYVEPEHDQGYYVMFQYGDTSKGQDYKIVIRK</sequence>
<keyword evidence="5" id="KW-1185">Reference proteome</keyword>
<keyword evidence="2" id="KW-0732">Signal</keyword>
<feature type="signal peptide" evidence="2">
    <location>
        <begin position="1"/>
        <end position="20"/>
    </location>
</feature>
<feature type="region of interest" description="Disordered" evidence="1">
    <location>
        <begin position="23"/>
        <end position="45"/>
    </location>
</feature>
<dbReference type="EMBL" id="CAXAMN010001325">
    <property type="protein sequence ID" value="CAK8993742.1"/>
    <property type="molecule type" value="Genomic_DNA"/>
</dbReference>
<protein>
    <submittedName>
        <fullName evidence="3">Uncharacterized protein</fullName>
    </submittedName>
</protein>
<organism evidence="3 5">
    <name type="scientific">Durusdinium trenchii</name>
    <dbReference type="NCBI Taxonomy" id="1381693"/>
    <lineage>
        <taxon>Eukaryota</taxon>
        <taxon>Sar</taxon>
        <taxon>Alveolata</taxon>
        <taxon>Dinophyceae</taxon>
        <taxon>Suessiales</taxon>
        <taxon>Symbiodiniaceae</taxon>
        <taxon>Durusdinium</taxon>
    </lineage>
</organism>
<gene>
    <name evidence="3" type="ORF">CCMP2556_LOCUS3335</name>
    <name evidence="4" type="ORF">CCMP2556_LOCUS3359</name>
</gene>
<reference evidence="3 5" key="1">
    <citation type="submission" date="2024-02" db="EMBL/GenBank/DDBJ databases">
        <authorList>
            <person name="Chen Y."/>
            <person name="Shah S."/>
            <person name="Dougan E. K."/>
            <person name="Thang M."/>
            <person name="Chan C."/>
        </authorList>
    </citation>
    <scope>NUCLEOTIDE SEQUENCE [LARGE SCALE GENOMIC DNA]</scope>
</reference>